<evidence type="ECO:0000256" key="2">
    <source>
        <dbReference type="ARBA" id="ARBA00022737"/>
    </source>
</evidence>
<dbReference type="HOGENOM" id="CLU_530999_0_0_1"/>
<dbReference type="GO" id="GO:0008270">
    <property type="term" value="F:zinc ion binding"/>
    <property type="evidence" value="ECO:0007669"/>
    <property type="project" value="UniProtKB-KW"/>
</dbReference>
<evidence type="ECO:0000256" key="4">
    <source>
        <dbReference type="ARBA" id="ARBA00022833"/>
    </source>
</evidence>
<keyword evidence="10" id="KW-1185">Reference proteome</keyword>
<feature type="compositionally biased region" description="Low complexity" evidence="7">
    <location>
        <begin position="1"/>
        <end position="16"/>
    </location>
</feature>
<keyword evidence="5 6" id="KW-0040">ANK repeat</keyword>
<dbReference type="KEGG" id="cfj:CFIO01_04797"/>
<dbReference type="CDD" id="cd02249">
    <property type="entry name" value="ZZ"/>
    <property type="match status" value="1"/>
</dbReference>
<dbReference type="SUPFAM" id="SSF57850">
    <property type="entry name" value="RING/U-box"/>
    <property type="match status" value="1"/>
</dbReference>
<feature type="domain" description="ZZ-type" evidence="8">
    <location>
        <begin position="434"/>
        <end position="477"/>
    </location>
</feature>
<dbReference type="OrthoDB" id="4835660at2759"/>
<name>A0A010RUH5_9PEZI</name>
<evidence type="ECO:0000256" key="5">
    <source>
        <dbReference type="ARBA" id="ARBA00023043"/>
    </source>
</evidence>
<dbReference type="Proteomes" id="UP000020467">
    <property type="component" value="Unassembled WGS sequence"/>
</dbReference>
<dbReference type="SUPFAM" id="SSF48403">
    <property type="entry name" value="Ankyrin repeat"/>
    <property type="match status" value="1"/>
</dbReference>
<dbReference type="InterPro" id="IPR002110">
    <property type="entry name" value="Ankyrin_rpt"/>
</dbReference>
<dbReference type="SMART" id="SM00291">
    <property type="entry name" value="ZnF_ZZ"/>
    <property type="match status" value="1"/>
</dbReference>
<dbReference type="SMART" id="SM00248">
    <property type="entry name" value="ANK"/>
    <property type="match status" value="6"/>
</dbReference>
<evidence type="ECO:0000313" key="10">
    <source>
        <dbReference type="Proteomes" id="UP000020467"/>
    </source>
</evidence>
<evidence type="ECO:0000256" key="3">
    <source>
        <dbReference type="ARBA" id="ARBA00022771"/>
    </source>
</evidence>
<protein>
    <recommendedName>
        <fullName evidence="8">ZZ-type domain-containing protein</fullName>
    </recommendedName>
</protein>
<dbReference type="Pfam" id="PF12796">
    <property type="entry name" value="Ank_2"/>
    <property type="match status" value="1"/>
</dbReference>
<dbReference type="PROSITE" id="PS50088">
    <property type="entry name" value="ANK_REPEAT"/>
    <property type="match status" value="1"/>
</dbReference>
<keyword evidence="1" id="KW-0479">Metal-binding</keyword>
<keyword evidence="2" id="KW-0677">Repeat</keyword>
<dbReference type="eggNOG" id="KOG4177">
    <property type="taxonomic scope" value="Eukaryota"/>
</dbReference>
<keyword evidence="3" id="KW-0863">Zinc-finger</keyword>
<dbReference type="InterPro" id="IPR036770">
    <property type="entry name" value="Ankyrin_rpt-contain_sf"/>
</dbReference>
<organism evidence="9 10">
    <name type="scientific">Colletotrichum fioriniae PJ7</name>
    <dbReference type="NCBI Taxonomy" id="1445577"/>
    <lineage>
        <taxon>Eukaryota</taxon>
        <taxon>Fungi</taxon>
        <taxon>Dikarya</taxon>
        <taxon>Ascomycota</taxon>
        <taxon>Pezizomycotina</taxon>
        <taxon>Sordariomycetes</taxon>
        <taxon>Hypocreomycetidae</taxon>
        <taxon>Glomerellales</taxon>
        <taxon>Glomerellaceae</taxon>
        <taxon>Colletotrichum</taxon>
        <taxon>Colletotrichum acutatum species complex</taxon>
    </lineage>
</organism>
<evidence type="ECO:0000256" key="7">
    <source>
        <dbReference type="SAM" id="MobiDB-lite"/>
    </source>
</evidence>
<proteinExistence type="predicted"/>
<gene>
    <name evidence="9" type="ORF">CFIO01_04797</name>
</gene>
<dbReference type="GO" id="GO:0005737">
    <property type="term" value="C:cytoplasm"/>
    <property type="evidence" value="ECO:0007669"/>
    <property type="project" value="TreeGrafter"/>
</dbReference>
<keyword evidence="4" id="KW-0862">Zinc</keyword>
<reference evidence="9 10" key="1">
    <citation type="submission" date="2014-02" db="EMBL/GenBank/DDBJ databases">
        <title>The genome sequence of Colletotrichum fioriniae PJ7.</title>
        <authorList>
            <person name="Baroncelli R."/>
            <person name="Thon M.R."/>
        </authorList>
    </citation>
    <scope>NUCLEOTIDE SEQUENCE [LARGE SCALE GENOMIC DNA]</scope>
    <source>
        <strain evidence="9 10">PJ7</strain>
    </source>
</reference>
<dbReference type="Gene3D" id="1.25.40.20">
    <property type="entry name" value="Ankyrin repeat-containing domain"/>
    <property type="match status" value="2"/>
</dbReference>
<feature type="repeat" description="ANK" evidence="6">
    <location>
        <begin position="303"/>
        <end position="336"/>
    </location>
</feature>
<sequence>MSSIPSSPPFSWSSENSSEENSKSQPPGGIASLHVGAADVPLIPDHVTGHDPGHIASHIAEPIETSNNDFHRFEEDPNFEDPHGRTALLYLTQHIVPQYETIKEHIRTGALPKASCPQKCCTPLINVIKRANLSREEDKKVIRYLTLREIANVNLDNSRYGSALNKACYDGNLEMIRFLTRECGASASFISKGLFGSALQAACLSKADKNVICQMIRHLVGEARADINAKCGFFGTALNIACLLQSDEPWKLILDKLGGHSNVADPMGRLPIHLAAVFSCSRYKLISRQPRLRTVPLLSADKTGRTVLHWAAQSGDVNTVKDILTSDKIKVNVDQADKHGWTALCWAARGLTSGAKFEGRSPQGQTDIIKYLLGCGADLTVSVPGDAGQRWTPLQIAIFHNSGENVIAALAESTSTEQKSKLFTESSPLQTGYVHDKPACICCRSPIIGTAWSCQSCVDFKLCFKCYFIREEIHPGPPPGPNHLQDDLHEFQKSDLVFGDGLHQEVLKTWMKR</sequence>
<evidence type="ECO:0000256" key="1">
    <source>
        <dbReference type="ARBA" id="ARBA00022723"/>
    </source>
</evidence>
<feature type="region of interest" description="Disordered" evidence="7">
    <location>
        <begin position="1"/>
        <end position="33"/>
    </location>
</feature>
<dbReference type="Pfam" id="PF00569">
    <property type="entry name" value="ZZ"/>
    <property type="match status" value="1"/>
</dbReference>
<evidence type="ECO:0000259" key="8">
    <source>
        <dbReference type="SMART" id="SM00291"/>
    </source>
</evidence>
<evidence type="ECO:0000256" key="6">
    <source>
        <dbReference type="PROSITE-ProRule" id="PRU00023"/>
    </source>
</evidence>
<dbReference type="AlphaFoldDB" id="A0A010RUH5"/>
<dbReference type="InterPro" id="IPR000433">
    <property type="entry name" value="Znf_ZZ"/>
</dbReference>
<dbReference type="PANTHER" id="PTHR24198">
    <property type="entry name" value="ANKYRIN REPEAT AND PROTEIN KINASE DOMAIN-CONTAINING PROTEIN"/>
    <property type="match status" value="1"/>
</dbReference>
<evidence type="ECO:0000313" key="9">
    <source>
        <dbReference type="EMBL" id="EXF81749.1"/>
    </source>
</evidence>
<dbReference type="PANTHER" id="PTHR24198:SF188">
    <property type="entry name" value="ANKYRIN REPEAT DOMAIN 55"/>
    <property type="match status" value="1"/>
</dbReference>
<comment type="caution">
    <text evidence="9">The sequence shown here is derived from an EMBL/GenBank/DDBJ whole genome shotgun (WGS) entry which is preliminary data.</text>
</comment>
<dbReference type="EMBL" id="JARH01000353">
    <property type="protein sequence ID" value="EXF81749.1"/>
    <property type="molecule type" value="Genomic_DNA"/>
</dbReference>
<dbReference type="InterPro" id="IPR043145">
    <property type="entry name" value="Znf_ZZ_sf"/>
</dbReference>
<accession>A0A010RUH5</accession>
<dbReference type="Gene3D" id="3.30.60.90">
    <property type="match status" value="1"/>
</dbReference>
<dbReference type="PRINTS" id="PR01415">
    <property type="entry name" value="ANKYRIN"/>
</dbReference>